<feature type="transmembrane region" description="Helical" evidence="1">
    <location>
        <begin position="7"/>
        <end position="28"/>
    </location>
</feature>
<sequence length="114" mass="12243">MFSTKTTTTLTSLILATSVVVILYAPWHPPGWEGFSFALALGLIGLGGYVTWRSTAGDPTRNRLSSPPGVCFFAAAVCITEDYQPFGEPGLLIILGLAFLTLGGYLTWRTQSRA</sequence>
<feature type="transmembrane region" description="Helical" evidence="1">
    <location>
        <begin position="34"/>
        <end position="52"/>
    </location>
</feature>
<proteinExistence type="predicted"/>
<evidence type="ECO:0000313" key="2">
    <source>
        <dbReference type="EMBL" id="THH40618.1"/>
    </source>
</evidence>
<protein>
    <submittedName>
        <fullName evidence="2">Uncharacterized protein</fullName>
    </submittedName>
</protein>
<feature type="transmembrane region" description="Helical" evidence="1">
    <location>
        <begin position="89"/>
        <end position="108"/>
    </location>
</feature>
<accession>A0A4S4NQJ3</accession>
<organism evidence="2 3">
    <name type="scientific">Neolewinella litorea</name>
    <dbReference type="NCBI Taxonomy" id="2562452"/>
    <lineage>
        <taxon>Bacteria</taxon>
        <taxon>Pseudomonadati</taxon>
        <taxon>Bacteroidota</taxon>
        <taxon>Saprospiria</taxon>
        <taxon>Saprospirales</taxon>
        <taxon>Lewinellaceae</taxon>
        <taxon>Neolewinella</taxon>
    </lineage>
</organism>
<dbReference type="Proteomes" id="UP000308528">
    <property type="component" value="Unassembled WGS sequence"/>
</dbReference>
<dbReference type="OrthoDB" id="9921402at2"/>
<keyword evidence="1" id="KW-0812">Transmembrane</keyword>
<evidence type="ECO:0000256" key="1">
    <source>
        <dbReference type="SAM" id="Phobius"/>
    </source>
</evidence>
<comment type="caution">
    <text evidence="2">The sequence shown here is derived from an EMBL/GenBank/DDBJ whole genome shotgun (WGS) entry which is preliminary data.</text>
</comment>
<dbReference type="RefSeq" id="WP_136458053.1">
    <property type="nucleotide sequence ID" value="NZ_SRSF01000002.1"/>
</dbReference>
<keyword evidence="1" id="KW-0472">Membrane</keyword>
<dbReference type="EMBL" id="SRSF01000002">
    <property type="protein sequence ID" value="THH40618.1"/>
    <property type="molecule type" value="Genomic_DNA"/>
</dbReference>
<name>A0A4S4NQJ3_9BACT</name>
<keyword evidence="1" id="KW-1133">Transmembrane helix</keyword>
<dbReference type="AlphaFoldDB" id="A0A4S4NQJ3"/>
<evidence type="ECO:0000313" key="3">
    <source>
        <dbReference type="Proteomes" id="UP000308528"/>
    </source>
</evidence>
<keyword evidence="3" id="KW-1185">Reference proteome</keyword>
<gene>
    <name evidence="2" type="ORF">E4021_07765</name>
</gene>
<reference evidence="2 3" key="1">
    <citation type="submission" date="2019-04" db="EMBL/GenBank/DDBJ databases">
        <title>Lewinella litorea sp. nov., isolated from a marine sand.</title>
        <authorList>
            <person name="Yoon J.-H."/>
        </authorList>
    </citation>
    <scope>NUCLEOTIDE SEQUENCE [LARGE SCALE GENOMIC DNA]</scope>
    <source>
        <strain evidence="2 3">HSMS-39</strain>
    </source>
</reference>